<evidence type="ECO:0000313" key="1">
    <source>
        <dbReference type="EMBL" id="KAJ8634694.1"/>
    </source>
</evidence>
<dbReference type="EMBL" id="CM056811">
    <property type="protein sequence ID" value="KAJ8634694.1"/>
    <property type="molecule type" value="Genomic_DNA"/>
</dbReference>
<name>A0ACC2LNS2_PERAE</name>
<organism evidence="1 2">
    <name type="scientific">Persea americana</name>
    <name type="common">Avocado</name>
    <dbReference type="NCBI Taxonomy" id="3435"/>
    <lineage>
        <taxon>Eukaryota</taxon>
        <taxon>Viridiplantae</taxon>
        <taxon>Streptophyta</taxon>
        <taxon>Embryophyta</taxon>
        <taxon>Tracheophyta</taxon>
        <taxon>Spermatophyta</taxon>
        <taxon>Magnoliopsida</taxon>
        <taxon>Magnoliidae</taxon>
        <taxon>Laurales</taxon>
        <taxon>Lauraceae</taxon>
        <taxon>Persea</taxon>
    </lineage>
</organism>
<sequence>MDFGYVVEDGVTDLRERGMLAESQPPNRLQLAPVEGGPGEIVAAKTPDKSKRDEWSEGGVLSLLDVYESKWVLRNRAKLKGTDWEEIARQVSDRNCGSKSLKTPNQCKNKMESMKKRYRAESAGASNPVLGTSWQFYARMESLLKGASSSQAKGEAALCANGAAEQGQEAFPKVEMENSEHVLRRVSGASLPQTTEKAPIGDAVEIEAEGNMQGSNQDDGSNTLSNNKKQSRGEDGESSTPRSNIPNVGDRPGKIQPFKRRKSSRSDVGESIRMLAHSILKIEQSRMEMYKDTERMRAEVEIRRGEMELKRTEIITNTQLEIAKLFCKRPHGCNNKSASSSLGTEPTISAAGPKSSDGRTGC</sequence>
<accession>A0ACC2LNS2</accession>
<protein>
    <submittedName>
        <fullName evidence="1">Uncharacterized protein</fullName>
    </submittedName>
</protein>
<gene>
    <name evidence="1" type="ORF">MRB53_008961</name>
</gene>
<dbReference type="Proteomes" id="UP001234297">
    <property type="component" value="Chromosome 3"/>
</dbReference>
<proteinExistence type="predicted"/>
<keyword evidence="2" id="KW-1185">Reference proteome</keyword>
<reference evidence="1 2" key="1">
    <citation type="journal article" date="2022" name="Hortic Res">
        <title>A haplotype resolved chromosomal level avocado genome allows analysis of novel avocado genes.</title>
        <authorList>
            <person name="Nath O."/>
            <person name="Fletcher S.J."/>
            <person name="Hayward A."/>
            <person name="Shaw L.M."/>
            <person name="Masouleh A.K."/>
            <person name="Furtado A."/>
            <person name="Henry R.J."/>
            <person name="Mitter N."/>
        </authorList>
    </citation>
    <scope>NUCLEOTIDE SEQUENCE [LARGE SCALE GENOMIC DNA]</scope>
    <source>
        <strain evidence="2">cv. Hass</strain>
    </source>
</reference>
<evidence type="ECO:0000313" key="2">
    <source>
        <dbReference type="Proteomes" id="UP001234297"/>
    </source>
</evidence>
<comment type="caution">
    <text evidence="1">The sequence shown here is derived from an EMBL/GenBank/DDBJ whole genome shotgun (WGS) entry which is preliminary data.</text>
</comment>